<dbReference type="PANTHER" id="PTHR43205">
    <property type="entry name" value="PROSTAGLANDIN REDUCTASE"/>
    <property type="match status" value="1"/>
</dbReference>
<dbReference type="InterPro" id="IPR013149">
    <property type="entry name" value="ADH-like_C"/>
</dbReference>
<dbReference type="InterPro" id="IPR011032">
    <property type="entry name" value="GroES-like_sf"/>
</dbReference>
<dbReference type="EMBL" id="CP002047">
    <property type="protein sequence ID" value="ADI10729.1"/>
    <property type="molecule type" value="Genomic_DNA"/>
</dbReference>
<dbReference type="AlphaFoldDB" id="D7CB46"/>
<reference evidence="4 5" key="1">
    <citation type="journal article" date="2010" name="J. Bacteriol.">
        <title>Genome sequence of the milbemycin-producing bacterium Streptomyces bingchenggensis.</title>
        <authorList>
            <person name="Wang X.J."/>
            <person name="Yan Y.J."/>
            <person name="Zhang B."/>
            <person name="An J."/>
            <person name="Wang J.J."/>
            <person name="Tian J."/>
            <person name="Jiang L."/>
            <person name="Chen Y.H."/>
            <person name="Huang S.X."/>
            <person name="Yin M."/>
            <person name="Zhang J."/>
            <person name="Gao A.L."/>
            <person name="Liu C.X."/>
            <person name="Zhu Z.X."/>
            <person name="Xiang W.S."/>
        </authorList>
    </citation>
    <scope>NUCLEOTIDE SEQUENCE [LARGE SCALE GENOMIC DNA]</scope>
    <source>
        <strain evidence="4 5">BCW-1</strain>
    </source>
</reference>
<dbReference type="PANTHER" id="PTHR43205:SF7">
    <property type="entry name" value="PROSTAGLANDIN REDUCTASE 1"/>
    <property type="match status" value="1"/>
</dbReference>
<feature type="region of interest" description="Disordered" evidence="2">
    <location>
        <begin position="1"/>
        <end position="24"/>
    </location>
</feature>
<dbReference type="RefSeq" id="WP_014180179.1">
    <property type="nucleotide sequence ID" value="NC_016582.1"/>
</dbReference>
<sequence length="355" mass="37266">MITTSKGIAPSVESASAPSRRATRTGLEVRLAARPDGLPALGDFDLAEVAVPDPAPGQVLVRNLFMSLDPGMLMLMTGESGLPMPRYEIGEVMYGDAVGEVVASGDPSLSEGDLVVHRMGWREYALAPAGAYRRVDKGAYPTPSTHLGFGLVAYVGLMDAARLRPGDTVFVSSAAGATGSMAGQIARLKGAARVIGSAGSPAKVAHLTGKLGFDAAFDYHDGPVADWLREAAPDGIDVYFDNVGGEQLRAAIEVMNVHGRIAVCGALNRQRTARPDDGPGDLLAVLGKRLTIRGFTLGDHLERAAEFGPQFRAWLRDGAIVYEETVIDGLAEAPRTLLDLVGGAYTGKTVVRIAS</sequence>
<dbReference type="Pfam" id="PF00107">
    <property type="entry name" value="ADH_zinc_N"/>
    <property type="match status" value="1"/>
</dbReference>
<protein>
    <submittedName>
        <fullName evidence="4">Dehydrogenase</fullName>
    </submittedName>
</protein>
<dbReference type="InterPro" id="IPR036291">
    <property type="entry name" value="NAD(P)-bd_dom_sf"/>
</dbReference>
<dbReference type="InterPro" id="IPR020843">
    <property type="entry name" value="ER"/>
</dbReference>
<dbReference type="CDD" id="cd05288">
    <property type="entry name" value="PGDH"/>
    <property type="match status" value="1"/>
</dbReference>
<proteinExistence type="predicted"/>
<dbReference type="FunFam" id="3.40.50.720:FF:000121">
    <property type="entry name" value="Prostaglandin reductase 2"/>
    <property type="match status" value="1"/>
</dbReference>
<evidence type="ECO:0000256" key="1">
    <source>
        <dbReference type="ARBA" id="ARBA00023002"/>
    </source>
</evidence>
<dbReference type="STRING" id="749414.SBI_07609"/>
<dbReference type="HOGENOM" id="CLU_026673_29_2_11"/>
<dbReference type="Proteomes" id="UP000000377">
    <property type="component" value="Chromosome"/>
</dbReference>
<dbReference type="eggNOG" id="COG2130">
    <property type="taxonomic scope" value="Bacteria"/>
</dbReference>
<dbReference type="Gene3D" id="3.40.50.720">
    <property type="entry name" value="NAD(P)-binding Rossmann-like Domain"/>
    <property type="match status" value="1"/>
</dbReference>
<dbReference type="SUPFAM" id="SSF50129">
    <property type="entry name" value="GroES-like"/>
    <property type="match status" value="1"/>
</dbReference>
<dbReference type="Gene3D" id="3.90.180.10">
    <property type="entry name" value="Medium-chain alcohol dehydrogenases, catalytic domain"/>
    <property type="match status" value="1"/>
</dbReference>
<dbReference type="InterPro" id="IPR045010">
    <property type="entry name" value="MDR_fam"/>
</dbReference>
<evidence type="ECO:0000313" key="4">
    <source>
        <dbReference type="EMBL" id="ADI10729.1"/>
    </source>
</evidence>
<gene>
    <name evidence="4" type="ordered locus">SBI_07609</name>
</gene>
<feature type="domain" description="Enoyl reductase (ER)" evidence="3">
    <location>
        <begin position="37"/>
        <end position="351"/>
    </location>
</feature>
<organism evidence="4 5">
    <name type="scientific">Streptomyces bingchenggensis (strain BCW-1)</name>
    <dbReference type="NCBI Taxonomy" id="749414"/>
    <lineage>
        <taxon>Bacteria</taxon>
        <taxon>Bacillati</taxon>
        <taxon>Actinomycetota</taxon>
        <taxon>Actinomycetes</taxon>
        <taxon>Kitasatosporales</taxon>
        <taxon>Streptomycetaceae</taxon>
        <taxon>Streptomyces</taxon>
    </lineage>
</organism>
<keyword evidence="1" id="KW-0560">Oxidoreductase</keyword>
<dbReference type="Pfam" id="PF16884">
    <property type="entry name" value="ADH_N_2"/>
    <property type="match status" value="1"/>
</dbReference>
<dbReference type="KEGG" id="sbh:SBI_07609"/>
<dbReference type="SUPFAM" id="SSF51735">
    <property type="entry name" value="NAD(P)-binding Rossmann-fold domains"/>
    <property type="match status" value="1"/>
</dbReference>
<evidence type="ECO:0000256" key="2">
    <source>
        <dbReference type="SAM" id="MobiDB-lite"/>
    </source>
</evidence>
<keyword evidence="5" id="KW-1185">Reference proteome</keyword>
<accession>D7CB46</accession>
<dbReference type="PATRIC" id="fig|749414.3.peg.7821"/>
<name>D7CB46_STRBB</name>
<dbReference type="InterPro" id="IPR041694">
    <property type="entry name" value="ADH_N_2"/>
</dbReference>
<dbReference type="GO" id="GO:0016628">
    <property type="term" value="F:oxidoreductase activity, acting on the CH-CH group of donors, NAD or NADP as acceptor"/>
    <property type="evidence" value="ECO:0007669"/>
    <property type="project" value="InterPro"/>
</dbReference>
<evidence type="ECO:0000259" key="3">
    <source>
        <dbReference type="SMART" id="SM00829"/>
    </source>
</evidence>
<evidence type="ECO:0000313" key="5">
    <source>
        <dbReference type="Proteomes" id="UP000000377"/>
    </source>
</evidence>
<dbReference type="SMART" id="SM00829">
    <property type="entry name" value="PKS_ER"/>
    <property type="match status" value="1"/>
</dbReference>